<keyword evidence="7" id="KW-0997">Cell inner membrane</keyword>
<dbReference type="NCBIfam" id="NF002058">
    <property type="entry name" value="PRK00888.1"/>
    <property type="match status" value="1"/>
</dbReference>
<dbReference type="Proteomes" id="UP000198729">
    <property type="component" value="Unassembled WGS sequence"/>
</dbReference>
<keyword evidence="7" id="KW-0175">Coiled coil</keyword>
<dbReference type="GO" id="GO:0030428">
    <property type="term" value="C:cell septum"/>
    <property type="evidence" value="ECO:0007669"/>
    <property type="project" value="TreeGrafter"/>
</dbReference>
<feature type="topological domain" description="Periplasmic" evidence="7">
    <location>
        <begin position="22"/>
        <end position="93"/>
    </location>
</feature>
<dbReference type="Pfam" id="PF04977">
    <property type="entry name" value="DivIC"/>
    <property type="match status" value="1"/>
</dbReference>
<proteinExistence type="inferred from homology"/>
<dbReference type="OrthoDB" id="7061211at2"/>
<sequence>MKILAAVLVTLIALAQYPLWYGKGGWLEVTQMKRQVAALQESNQSSQQENTILEAEVDNLKVGLDAIEELARSELGMIRQGELFFRVMTQETK</sequence>
<evidence type="ECO:0000313" key="8">
    <source>
        <dbReference type="EMBL" id="SCZ85992.1"/>
    </source>
</evidence>
<evidence type="ECO:0000256" key="7">
    <source>
        <dbReference type="HAMAP-Rule" id="MF_00599"/>
    </source>
</evidence>
<gene>
    <name evidence="7 8" type="primary">ftsB</name>
    <name evidence="8" type="ORF">NSMM_470061</name>
</gene>
<keyword evidence="2 7" id="KW-0132">Cell division</keyword>
<comment type="similarity">
    <text evidence="7">Belongs to the FtsB family.</text>
</comment>
<comment type="subunit">
    <text evidence="7">Part of a complex composed of FtsB, FtsL and FtsQ.</text>
</comment>
<feature type="topological domain" description="Cytoplasmic" evidence="7">
    <location>
        <begin position="1"/>
        <end position="3"/>
    </location>
</feature>
<accession>A0A1G5SFV3</accession>
<evidence type="ECO:0000313" key="9">
    <source>
        <dbReference type="Proteomes" id="UP000198729"/>
    </source>
</evidence>
<comment type="subcellular location">
    <subcellularLocation>
        <location evidence="7">Cell inner membrane</location>
        <topology evidence="7">Single-pass type II membrane protein</topology>
    </subcellularLocation>
    <text evidence="7">Localizes to the division septum.</text>
</comment>
<dbReference type="PANTHER" id="PTHR37485:SF1">
    <property type="entry name" value="CELL DIVISION PROTEIN FTSB"/>
    <property type="match status" value="1"/>
</dbReference>
<dbReference type="GO" id="GO:0005886">
    <property type="term" value="C:plasma membrane"/>
    <property type="evidence" value="ECO:0007669"/>
    <property type="project" value="UniProtKB-SubCell"/>
</dbReference>
<dbReference type="GO" id="GO:0032153">
    <property type="term" value="C:cell division site"/>
    <property type="evidence" value="ECO:0007669"/>
    <property type="project" value="UniProtKB-UniRule"/>
</dbReference>
<evidence type="ECO:0000256" key="2">
    <source>
        <dbReference type="ARBA" id="ARBA00022618"/>
    </source>
</evidence>
<evidence type="ECO:0000256" key="5">
    <source>
        <dbReference type="ARBA" id="ARBA00023136"/>
    </source>
</evidence>
<dbReference type="STRING" id="51642.NSMM_470061"/>
<protein>
    <recommendedName>
        <fullName evidence="7">Cell division protein FtsB</fullName>
    </recommendedName>
</protein>
<keyword evidence="6 7" id="KW-0131">Cell cycle</keyword>
<dbReference type="GO" id="GO:0043093">
    <property type="term" value="P:FtsZ-dependent cytokinesis"/>
    <property type="evidence" value="ECO:0007669"/>
    <property type="project" value="UniProtKB-UniRule"/>
</dbReference>
<keyword evidence="5 7" id="KW-0472">Membrane</keyword>
<dbReference type="InterPro" id="IPR007060">
    <property type="entry name" value="FtsL/DivIC"/>
</dbReference>
<evidence type="ECO:0000256" key="3">
    <source>
        <dbReference type="ARBA" id="ARBA00022692"/>
    </source>
</evidence>
<evidence type="ECO:0000256" key="4">
    <source>
        <dbReference type="ARBA" id="ARBA00022989"/>
    </source>
</evidence>
<reference evidence="8 9" key="1">
    <citation type="submission" date="2016-10" db="EMBL/GenBank/DDBJ databases">
        <authorList>
            <person name="de Groot N.N."/>
        </authorList>
    </citation>
    <scope>NUCLEOTIDE SEQUENCE [LARGE SCALE GENOMIC DNA]</scope>
    <source>
        <strain evidence="8">1</strain>
    </source>
</reference>
<feature type="coiled-coil region" evidence="7">
    <location>
        <begin position="29"/>
        <end position="56"/>
    </location>
</feature>
<dbReference type="EMBL" id="FMWO01000055">
    <property type="protein sequence ID" value="SCZ85992.1"/>
    <property type="molecule type" value="Genomic_DNA"/>
</dbReference>
<dbReference type="RefSeq" id="WP_090286724.1">
    <property type="nucleotide sequence ID" value="NZ_FMWO01000055.1"/>
</dbReference>
<organism evidence="8 9">
    <name type="scientific">Nitrosomonas mobilis</name>
    <dbReference type="NCBI Taxonomy" id="51642"/>
    <lineage>
        <taxon>Bacteria</taxon>
        <taxon>Pseudomonadati</taxon>
        <taxon>Pseudomonadota</taxon>
        <taxon>Betaproteobacteria</taxon>
        <taxon>Nitrosomonadales</taxon>
        <taxon>Nitrosomonadaceae</taxon>
        <taxon>Nitrosomonas</taxon>
    </lineage>
</organism>
<evidence type="ECO:0000256" key="6">
    <source>
        <dbReference type="ARBA" id="ARBA00023306"/>
    </source>
</evidence>
<keyword evidence="3 7" id="KW-0812">Transmembrane</keyword>
<keyword evidence="4 7" id="KW-1133">Transmembrane helix</keyword>
<dbReference type="InterPro" id="IPR023081">
    <property type="entry name" value="Cell_div_FtsB"/>
</dbReference>
<evidence type="ECO:0000256" key="1">
    <source>
        <dbReference type="ARBA" id="ARBA00022475"/>
    </source>
</evidence>
<dbReference type="AlphaFoldDB" id="A0A1G5SFV3"/>
<name>A0A1G5SFV3_9PROT</name>
<keyword evidence="9" id="KW-1185">Reference proteome</keyword>
<comment type="function">
    <text evidence="7">Essential cell division protein. May link together the upstream cell division proteins, which are predominantly cytoplasmic, with the downstream cell division proteins, which are predominantly periplasmic.</text>
</comment>
<keyword evidence="1 7" id="KW-1003">Cell membrane</keyword>
<dbReference type="PANTHER" id="PTHR37485">
    <property type="entry name" value="CELL DIVISION PROTEIN FTSB"/>
    <property type="match status" value="1"/>
</dbReference>
<dbReference type="HAMAP" id="MF_00599">
    <property type="entry name" value="FtsB"/>
    <property type="match status" value="1"/>
</dbReference>